<dbReference type="InterPro" id="IPR036047">
    <property type="entry name" value="F-box-like_dom_sf"/>
</dbReference>
<evidence type="ECO:0000313" key="2">
    <source>
        <dbReference type="EMBL" id="CAK7324990.1"/>
    </source>
</evidence>
<dbReference type="Pfam" id="PF12937">
    <property type="entry name" value="F-box-like"/>
    <property type="match status" value="1"/>
</dbReference>
<dbReference type="Proteomes" id="UP001314170">
    <property type="component" value="Unassembled WGS sequence"/>
</dbReference>
<organism evidence="2 3">
    <name type="scientific">Dovyalis caffra</name>
    <dbReference type="NCBI Taxonomy" id="77055"/>
    <lineage>
        <taxon>Eukaryota</taxon>
        <taxon>Viridiplantae</taxon>
        <taxon>Streptophyta</taxon>
        <taxon>Embryophyta</taxon>
        <taxon>Tracheophyta</taxon>
        <taxon>Spermatophyta</taxon>
        <taxon>Magnoliopsida</taxon>
        <taxon>eudicotyledons</taxon>
        <taxon>Gunneridae</taxon>
        <taxon>Pentapetalae</taxon>
        <taxon>rosids</taxon>
        <taxon>fabids</taxon>
        <taxon>Malpighiales</taxon>
        <taxon>Salicaceae</taxon>
        <taxon>Flacourtieae</taxon>
        <taxon>Dovyalis</taxon>
    </lineage>
</organism>
<dbReference type="CDD" id="cd09917">
    <property type="entry name" value="F-box_SF"/>
    <property type="match status" value="1"/>
</dbReference>
<evidence type="ECO:0000259" key="1">
    <source>
        <dbReference type="PROSITE" id="PS50181"/>
    </source>
</evidence>
<keyword evidence="3" id="KW-1185">Reference proteome</keyword>
<gene>
    <name evidence="2" type="ORF">DCAF_LOCUS2661</name>
</gene>
<proteinExistence type="predicted"/>
<feature type="domain" description="F-box" evidence="1">
    <location>
        <begin position="22"/>
        <end position="58"/>
    </location>
</feature>
<dbReference type="PANTHER" id="PTHR32212:SF454">
    <property type="entry name" value="F-BOX DOMAIN, LEUCINE-RICH REPEAT DOMAIN, L DOMAIN-CONTAINING PROTEIN"/>
    <property type="match status" value="1"/>
</dbReference>
<dbReference type="SUPFAM" id="SSF81383">
    <property type="entry name" value="F-box domain"/>
    <property type="match status" value="1"/>
</dbReference>
<dbReference type="Pfam" id="PF24758">
    <property type="entry name" value="LRR_At5g56370"/>
    <property type="match status" value="1"/>
</dbReference>
<accession>A0AAV1QW35</accession>
<reference evidence="2 3" key="1">
    <citation type="submission" date="2024-01" db="EMBL/GenBank/DDBJ databases">
        <authorList>
            <person name="Waweru B."/>
        </authorList>
    </citation>
    <scope>NUCLEOTIDE SEQUENCE [LARGE SCALE GENOMIC DNA]</scope>
</reference>
<dbReference type="InterPro" id="IPR001810">
    <property type="entry name" value="F-box_dom"/>
</dbReference>
<dbReference type="InterPro" id="IPR055411">
    <property type="entry name" value="LRR_FXL15/At3g58940/PEG3-like"/>
</dbReference>
<dbReference type="PROSITE" id="PS50181">
    <property type="entry name" value="FBOX"/>
    <property type="match status" value="1"/>
</dbReference>
<dbReference type="PANTHER" id="PTHR32212">
    <property type="entry name" value="CYCLIN-LIKE F-BOX"/>
    <property type="match status" value="1"/>
</dbReference>
<evidence type="ECO:0000313" key="3">
    <source>
        <dbReference type="Proteomes" id="UP001314170"/>
    </source>
</evidence>
<comment type="caution">
    <text evidence="2">The sequence shown here is derived from an EMBL/GenBank/DDBJ whole genome shotgun (WGS) entry which is preliminary data.</text>
</comment>
<dbReference type="Gene3D" id="1.20.1280.50">
    <property type="match status" value="1"/>
</dbReference>
<sequence>MVQSVGQERQTTTQCINTDQRWDRFSDLPEPIIHHIFSFLEMNDIARIGAVSRRCRQMFICSPYLKFKLTCSYDGPPNLCKQFSDHVDRLLSQRNGLEIRCLCLHWACFKDNCDVDVTLIDRWVNVALSCQAQEIDLEVGLTECPFLELEEIPIFELPKCVFSSETLRVLKLDLHHKCLKEPTGAFVLLEDLTLTTMAGPDSERSLKKLISTACPSLKRLTIVNLDDVRHLSVISPSLEELTLIDLPYNLWVIDISTQGLQKLYLDLHSLFAGYLCTMKIDAPNLQDLKWKAATANNIYLSQFRFLKNANISVGISDSYVDEPTTRNRITDLLQGVCCSRTLQLNSDVLEELKLKALEDYKQHGGFHNLICHQLNAIEIELNGKGHKVGFLKNMCKVAKGLKKMTIFYSKESYNSLSEIGLHNSRLASQPFEVNLVEK</sequence>
<protein>
    <recommendedName>
        <fullName evidence="1">F-box domain-containing protein</fullName>
    </recommendedName>
</protein>
<name>A0AAV1QW35_9ROSI</name>
<dbReference type="AlphaFoldDB" id="A0AAV1QW35"/>
<dbReference type="EMBL" id="CAWUPB010000816">
    <property type="protein sequence ID" value="CAK7324990.1"/>
    <property type="molecule type" value="Genomic_DNA"/>
</dbReference>